<dbReference type="PANTHER" id="PTHR11785:SF512">
    <property type="entry name" value="SOBREMESA, ISOFORM B"/>
    <property type="match status" value="1"/>
</dbReference>
<evidence type="ECO:0000256" key="5">
    <source>
        <dbReference type="SAM" id="MobiDB-lite"/>
    </source>
</evidence>
<dbReference type="HOGENOM" id="CLU_007946_3_6_1"/>
<dbReference type="Pfam" id="PF13520">
    <property type="entry name" value="AA_permease_2"/>
    <property type="match status" value="1"/>
</dbReference>
<dbReference type="InterPro" id="IPR050598">
    <property type="entry name" value="AminoAcid_Transporter"/>
</dbReference>
<evidence type="ECO:0000256" key="1">
    <source>
        <dbReference type="ARBA" id="ARBA00004141"/>
    </source>
</evidence>
<protein>
    <recommendedName>
        <fullName evidence="9">Amino acid permease/ SLC12A domain-containing protein</fullName>
    </recommendedName>
</protein>
<dbReference type="InterPro" id="IPR002293">
    <property type="entry name" value="AA/rel_permease1"/>
</dbReference>
<feature type="transmembrane region" description="Helical" evidence="6">
    <location>
        <begin position="321"/>
        <end position="342"/>
    </location>
</feature>
<feature type="compositionally biased region" description="Low complexity" evidence="5">
    <location>
        <begin position="1"/>
        <end position="20"/>
    </location>
</feature>
<feature type="transmembrane region" description="Helical" evidence="6">
    <location>
        <begin position="444"/>
        <end position="465"/>
    </location>
</feature>
<evidence type="ECO:0000256" key="3">
    <source>
        <dbReference type="ARBA" id="ARBA00022989"/>
    </source>
</evidence>
<feature type="transmembrane region" description="Helical" evidence="6">
    <location>
        <begin position="117"/>
        <end position="135"/>
    </location>
</feature>
<dbReference type="Proteomes" id="UP000054166">
    <property type="component" value="Unassembled WGS sequence"/>
</dbReference>
<keyword evidence="4 6" id="KW-0472">Membrane</keyword>
<reference evidence="7 8" key="1">
    <citation type="submission" date="2014-04" db="EMBL/GenBank/DDBJ databases">
        <authorList>
            <consortium name="DOE Joint Genome Institute"/>
            <person name="Kuo A."/>
            <person name="Tarkka M."/>
            <person name="Buscot F."/>
            <person name="Kohler A."/>
            <person name="Nagy L.G."/>
            <person name="Floudas D."/>
            <person name="Copeland A."/>
            <person name="Barry K.W."/>
            <person name="Cichocki N."/>
            <person name="Veneault-Fourrey C."/>
            <person name="LaButti K."/>
            <person name="Lindquist E.A."/>
            <person name="Lipzen A."/>
            <person name="Lundell T."/>
            <person name="Morin E."/>
            <person name="Murat C."/>
            <person name="Sun H."/>
            <person name="Tunlid A."/>
            <person name="Henrissat B."/>
            <person name="Grigoriev I.V."/>
            <person name="Hibbett D.S."/>
            <person name="Martin F."/>
            <person name="Nordberg H.P."/>
            <person name="Cantor M.N."/>
            <person name="Hua S.X."/>
        </authorList>
    </citation>
    <scope>NUCLEOTIDE SEQUENCE [LARGE SCALE GENOMIC DNA]</scope>
    <source>
        <strain evidence="7 8">F 1598</strain>
    </source>
</reference>
<sequence>MTSSRASSYASLKSSGSDSSPLRHSNDSDDSLRALELTEGPILASSSRRGRSYSISGFDFQHDLLPLSASLSEPETVNGESTEKNLGLFNGIALIVGLQIGSGIFSSPGVAIANTNSVGASLVVWLVAGLLAWTGASSFAELGTAIPLNGGPQAYLAYAYGPLVAYLFAWTAISALKPGGNAVIALIFAEYTNRIFWHATKSDISPDDVPQWTIKLTAVASILLVTGLCVSARNTGARAAVIFTTVKIIALIAITIIGIVQLARGKASTSLTEPLFKDSSTSPSSYSLALYSGLWAFDGWDQANYVGGEIKNPDKNIPRAIHSSMATVILLFLSANISYFVVLPSATVSLSNTVALDFGRALFGPIGGTVFASMVAFSCFGALNGATFTSARLVYAAGRERYLPAMFGRLHKTRKTPMNATLLQAALTIVFIVVGGGFRSLMTFSVVASWAFYFLTVLGLVILRIKEPLLERPYKTWIITPLAFCAVALFLLCMPVLVAPLQAIAVLCFVLSGIPVYYVTNRDEGTPPRIITFFVSLWARARGRPPAGAGWEAVATDGDRDEQVEMLERHR</sequence>
<feature type="transmembrane region" description="Helical" evidence="6">
    <location>
        <begin position="86"/>
        <end position="105"/>
    </location>
</feature>
<feature type="transmembrane region" description="Helical" evidence="6">
    <location>
        <begin position="503"/>
        <end position="520"/>
    </location>
</feature>
<evidence type="ECO:0008006" key="9">
    <source>
        <dbReference type="Google" id="ProtNLM"/>
    </source>
</evidence>
<evidence type="ECO:0000256" key="6">
    <source>
        <dbReference type="SAM" id="Phobius"/>
    </source>
</evidence>
<gene>
    <name evidence="7" type="ORF">PILCRDRAFT_815584</name>
</gene>
<feature type="transmembrane region" description="Helical" evidence="6">
    <location>
        <begin position="362"/>
        <end position="395"/>
    </location>
</feature>
<feature type="transmembrane region" description="Helical" evidence="6">
    <location>
        <begin position="416"/>
        <end position="438"/>
    </location>
</feature>
<dbReference type="AlphaFoldDB" id="A0A0C3G5T2"/>
<keyword evidence="3 6" id="KW-1133">Transmembrane helix</keyword>
<evidence type="ECO:0000256" key="2">
    <source>
        <dbReference type="ARBA" id="ARBA00022692"/>
    </source>
</evidence>
<dbReference type="PANTHER" id="PTHR11785">
    <property type="entry name" value="AMINO ACID TRANSPORTER"/>
    <property type="match status" value="1"/>
</dbReference>
<feature type="transmembrane region" description="Helical" evidence="6">
    <location>
        <begin position="239"/>
        <end position="263"/>
    </location>
</feature>
<comment type="subcellular location">
    <subcellularLocation>
        <location evidence="1">Membrane</location>
        <topology evidence="1">Multi-pass membrane protein</topology>
    </subcellularLocation>
</comment>
<evidence type="ECO:0000313" key="7">
    <source>
        <dbReference type="EMBL" id="KIM87124.1"/>
    </source>
</evidence>
<dbReference type="EMBL" id="KN832980">
    <property type="protein sequence ID" value="KIM87124.1"/>
    <property type="molecule type" value="Genomic_DNA"/>
</dbReference>
<name>A0A0C3G5T2_PILCF</name>
<keyword evidence="2 6" id="KW-0812">Transmembrane</keyword>
<reference evidence="8" key="2">
    <citation type="submission" date="2015-01" db="EMBL/GenBank/DDBJ databases">
        <title>Evolutionary Origins and Diversification of the Mycorrhizal Mutualists.</title>
        <authorList>
            <consortium name="DOE Joint Genome Institute"/>
            <consortium name="Mycorrhizal Genomics Consortium"/>
            <person name="Kohler A."/>
            <person name="Kuo A."/>
            <person name="Nagy L.G."/>
            <person name="Floudas D."/>
            <person name="Copeland A."/>
            <person name="Barry K.W."/>
            <person name="Cichocki N."/>
            <person name="Veneault-Fourrey C."/>
            <person name="LaButti K."/>
            <person name="Lindquist E.A."/>
            <person name="Lipzen A."/>
            <person name="Lundell T."/>
            <person name="Morin E."/>
            <person name="Murat C."/>
            <person name="Riley R."/>
            <person name="Ohm R."/>
            <person name="Sun H."/>
            <person name="Tunlid A."/>
            <person name="Henrissat B."/>
            <person name="Grigoriev I.V."/>
            <person name="Hibbett D.S."/>
            <person name="Martin F."/>
        </authorList>
    </citation>
    <scope>NUCLEOTIDE SEQUENCE [LARGE SCALE GENOMIC DNA]</scope>
    <source>
        <strain evidence="8">F 1598</strain>
    </source>
</reference>
<feature type="transmembrane region" description="Helical" evidence="6">
    <location>
        <begin position="155"/>
        <end position="176"/>
    </location>
</feature>
<feature type="transmembrane region" description="Helical" evidence="6">
    <location>
        <begin position="477"/>
        <end position="497"/>
    </location>
</feature>
<dbReference type="STRING" id="765440.A0A0C3G5T2"/>
<accession>A0A0C3G5T2</accession>
<evidence type="ECO:0000313" key="8">
    <source>
        <dbReference type="Proteomes" id="UP000054166"/>
    </source>
</evidence>
<dbReference type="GO" id="GO:0015179">
    <property type="term" value="F:L-amino acid transmembrane transporter activity"/>
    <property type="evidence" value="ECO:0007669"/>
    <property type="project" value="TreeGrafter"/>
</dbReference>
<dbReference type="InParanoid" id="A0A0C3G5T2"/>
<dbReference type="Gene3D" id="1.20.1740.10">
    <property type="entry name" value="Amino acid/polyamine transporter I"/>
    <property type="match status" value="1"/>
</dbReference>
<dbReference type="FunFam" id="1.20.1740.10:FF:000042">
    <property type="entry name" value="Similar to amino acid transporter"/>
    <property type="match status" value="1"/>
</dbReference>
<dbReference type="OrthoDB" id="5982228at2759"/>
<dbReference type="GO" id="GO:0016020">
    <property type="term" value="C:membrane"/>
    <property type="evidence" value="ECO:0007669"/>
    <property type="project" value="UniProtKB-SubCell"/>
</dbReference>
<proteinExistence type="predicted"/>
<feature type="region of interest" description="Disordered" evidence="5">
    <location>
        <begin position="1"/>
        <end position="31"/>
    </location>
</feature>
<keyword evidence="8" id="KW-1185">Reference proteome</keyword>
<organism evidence="7 8">
    <name type="scientific">Piloderma croceum (strain F 1598)</name>
    <dbReference type="NCBI Taxonomy" id="765440"/>
    <lineage>
        <taxon>Eukaryota</taxon>
        <taxon>Fungi</taxon>
        <taxon>Dikarya</taxon>
        <taxon>Basidiomycota</taxon>
        <taxon>Agaricomycotina</taxon>
        <taxon>Agaricomycetes</taxon>
        <taxon>Agaricomycetidae</taxon>
        <taxon>Atheliales</taxon>
        <taxon>Atheliaceae</taxon>
        <taxon>Piloderma</taxon>
    </lineage>
</organism>
<evidence type="ECO:0000256" key="4">
    <source>
        <dbReference type="ARBA" id="ARBA00023136"/>
    </source>
</evidence>